<keyword evidence="2" id="KW-0732">Signal</keyword>
<dbReference type="PANTHER" id="PTHR34558">
    <property type="entry name" value="EXPRESSED PROTEIN"/>
    <property type="match status" value="1"/>
</dbReference>
<reference evidence="3 4" key="1">
    <citation type="journal article" date="2018" name="Proc. Natl. Acad. Sci. U.S.A.">
        <title>Draft genome sequence of Camellia sinensis var. sinensis provides insights into the evolution of the tea genome and tea quality.</title>
        <authorList>
            <person name="Wei C."/>
            <person name="Yang H."/>
            <person name="Wang S."/>
            <person name="Zhao J."/>
            <person name="Liu C."/>
            <person name="Gao L."/>
            <person name="Xia E."/>
            <person name="Lu Y."/>
            <person name="Tai Y."/>
            <person name="She G."/>
            <person name="Sun J."/>
            <person name="Cao H."/>
            <person name="Tong W."/>
            <person name="Gao Q."/>
            <person name="Li Y."/>
            <person name="Deng W."/>
            <person name="Jiang X."/>
            <person name="Wang W."/>
            <person name="Chen Q."/>
            <person name="Zhang S."/>
            <person name="Li H."/>
            <person name="Wu J."/>
            <person name="Wang P."/>
            <person name="Li P."/>
            <person name="Shi C."/>
            <person name="Zheng F."/>
            <person name="Jian J."/>
            <person name="Huang B."/>
            <person name="Shan D."/>
            <person name="Shi M."/>
            <person name="Fang C."/>
            <person name="Yue Y."/>
            <person name="Li F."/>
            <person name="Li D."/>
            <person name="Wei S."/>
            <person name="Han B."/>
            <person name="Jiang C."/>
            <person name="Yin Y."/>
            <person name="Xia T."/>
            <person name="Zhang Z."/>
            <person name="Bennetzen J.L."/>
            <person name="Zhao S."/>
            <person name="Wan X."/>
        </authorList>
    </citation>
    <scope>NUCLEOTIDE SEQUENCE [LARGE SCALE GENOMIC DNA]</scope>
    <source>
        <strain evidence="4">cv. Shuchazao</strain>
        <tissue evidence="3">Leaf</tissue>
    </source>
</reference>
<keyword evidence="1" id="KW-1133">Transmembrane helix</keyword>
<keyword evidence="1" id="KW-0472">Membrane</keyword>
<sequence>MSQFLVLFLILSDVFFLLATANEPPHTMVEPNAVTFSNPPPSPRPSATAEPPTIPKLKNHHRKAVKSSIVAPSLSPSIAPQAEDLHSTKAIINASDQQTEIVQVQIKKRRHSTDKSVAGGGVILGGLATTFMVAIFCYIRATGKKNDADTNGV</sequence>
<name>A0A4S4E470_CAMSN</name>
<dbReference type="AlphaFoldDB" id="A0A4S4E470"/>
<keyword evidence="4" id="KW-1185">Reference proteome</keyword>
<evidence type="ECO:0008006" key="5">
    <source>
        <dbReference type="Google" id="ProtNLM"/>
    </source>
</evidence>
<gene>
    <name evidence="3" type="ORF">TEA_010534</name>
</gene>
<dbReference type="Proteomes" id="UP000306102">
    <property type="component" value="Unassembled WGS sequence"/>
</dbReference>
<evidence type="ECO:0000256" key="2">
    <source>
        <dbReference type="SAM" id="SignalP"/>
    </source>
</evidence>
<evidence type="ECO:0000256" key="1">
    <source>
        <dbReference type="SAM" id="Phobius"/>
    </source>
</evidence>
<dbReference type="PANTHER" id="PTHR34558:SF9">
    <property type="entry name" value="F3L24.15 PROTEIN"/>
    <property type="match status" value="1"/>
</dbReference>
<organism evidence="3 4">
    <name type="scientific">Camellia sinensis var. sinensis</name>
    <name type="common">China tea</name>
    <dbReference type="NCBI Taxonomy" id="542762"/>
    <lineage>
        <taxon>Eukaryota</taxon>
        <taxon>Viridiplantae</taxon>
        <taxon>Streptophyta</taxon>
        <taxon>Embryophyta</taxon>
        <taxon>Tracheophyta</taxon>
        <taxon>Spermatophyta</taxon>
        <taxon>Magnoliopsida</taxon>
        <taxon>eudicotyledons</taxon>
        <taxon>Gunneridae</taxon>
        <taxon>Pentapetalae</taxon>
        <taxon>asterids</taxon>
        <taxon>Ericales</taxon>
        <taxon>Theaceae</taxon>
        <taxon>Camellia</taxon>
    </lineage>
</organism>
<dbReference type="EMBL" id="SDRB02007951">
    <property type="protein sequence ID" value="THG10274.1"/>
    <property type="molecule type" value="Genomic_DNA"/>
</dbReference>
<accession>A0A4S4E470</accession>
<keyword evidence="1" id="KW-0812">Transmembrane</keyword>
<protein>
    <recommendedName>
        <fullName evidence="5">Transmembrane protein</fullName>
    </recommendedName>
</protein>
<evidence type="ECO:0000313" key="3">
    <source>
        <dbReference type="EMBL" id="THG10274.1"/>
    </source>
</evidence>
<proteinExistence type="predicted"/>
<feature type="transmembrane region" description="Helical" evidence="1">
    <location>
        <begin position="117"/>
        <end position="139"/>
    </location>
</feature>
<comment type="caution">
    <text evidence="3">The sequence shown here is derived from an EMBL/GenBank/DDBJ whole genome shotgun (WGS) entry which is preliminary data.</text>
</comment>
<evidence type="ECO:0000313" key="4">
    <source>
        <dbReference type="Proteomes" id="UP000306102"/>
    </source>
</evidence>
<feature type="signal peptide" evidence="2">
    <location>
        <begin position="1"/>
        <end position="21"/>
    </location>
</feature>
<feature type="chain" id="PRO_5020799773" description="Transmembrane protein" evidence="2">
    <location>
        <begin position="22"/>
        <end position="153"/>
    </location>
</feature>